<accession>A0A3E0LY07</accession>
<protein>
    <submittedName>
        <fullName evidence="1">Uncharacterized protein</fullName>
    </submittedName>
</protein>
<dbReference type="AlphaFoldDB" id="A0A3E0LY07"/>
<organism evidence="1 2">
    <name type="scientific">Microcystis wesenbergii TW10</name>
    <dbReference type="NCBI Taxonomy" id="2060474"/>
    <lineage>
        <taxon>Bacteria</taxon>
        <taxon>Bacillati</taxon>
        <taxon>Cyanobacteriota</taxon>
        <taxon>Cyanophyceae</taxon>
        <taxon>Oscillatoriophycideae</taxon>
        <taxon>Chroococcales</taxon>
        <taxon>Microcystaceae</taxon>
        <taxon>Microcystis</taxon>
    </lineage>
</organism>
<evidence type="ECO:0000313" key="1">
    <source>
        <dbReference type="EMBL" id="REJ52409.1"/>
    </source>
</evidence>
<proteinExistence type="predicted"/>
<reference evidence="1 2" key="1">
    <citation type="submission" date="2017-10" db="EMBL/GenBank/DDBJ databases">
        <title>A large-scale comparative metagenomic study reveals the eutrophication-driven functional interactions in six Microcystis-epibionts communities.</title>
        <authorList>
            <person name="Li Q."/>
            <person name="Lin F."/>
        </authorList>
    </citation>
    <scope>NUCLEOTIDE SEQUENCE [LARGE SCALE GENOMIC DNA]</scope>
    <source>
        <strain evidence="1">TW10</strain>
    </source>
</reference>
<dbReference type="EMBL" id="QQWD01000010">
    <property type="protein sequence ID" value="REJ52409.1"/>
    <property type="molecule type" value="Genomic_DNA"/>
</dbReference>
<dbReference type="Proteomes" id="UP000257002">
    <property type="component" value="Unassembled WGS sequence"/>
</dbReference>
<comment type="caution">
    <text evidence="1">The sequence shown here is derived from an EMBL/GenBank/DDBJ whole genome shotgun (WGS) entry which is preliminary data.</text>
</comment>
<evidence type="ECO:0000313" key="2">
    <source>
        <dbReference type="Proteomes" id="UP000257002"/>
    </source>
</evidence>
<gene>
    <name evidence="1" type="ORF">DWQ51_10545</name>
</gene>
<name>A0A3E0LY07_9CHRO</name>
<sequence length="76" mass="8250">MTKLGFFKGTPRLKLGFASDYFITQSQPLRVSTPQTPLGRTGACYPRAAKSPPIPPCLISTSNLNLRAAYSPSYSL</sequence>